<reference evidence="3 4" key="1">
    <citation type="submission" date="2019-02" db="EMBL/GenBank/DDBJ databases">
        <title>Deep-cultivation of Planctomycetes and their phenomic and genomic characterization uncovers novel biology.</title>
        <authorList>
            <person name="Wiegand S."/>
            <person name="Jogler M."/>
            <person name="Boedeker C."/>
            <person name="Pinto D."/>
            <person name="Vollmers J."/>
            <person name="Rivas-Marin E."/>
            <person name="Kohn T."/>
            <person name="Peeters S.H."/>
            <person name="Heuer A."/>
            <person name="Rast P."/>
            <person name="Oberbeckmann S."/>
            <person name="Bunk B."/>
            <person name="Jeske O."/>
            <person name="Meyerdierks A."/>
            <person name="Storesund J.E."/>
            <person name="Kallscheuer N."/>
            <person name="Luecker S."/>
            <person name="Lage O.M."/>
            <person name="Pohl T."/>
            <person name="Merkel B.J."/>
            <person name="Hornburger P."/>
            <person name="Mueller R.-W."/>
            <person name="Bruemmer F."/>
            <person name="Labrenz M."/>
            <person name="Spormann A.M."/>
            <person name="Op den Camp H."/>
            <person name="Overmann J."/>
            <person name="Amann R."/>
            <person name="Jetten M.S.M."/>
            <person name="Mascher T."/>
            <person name="Medema M.H."/>
            <person name="Devos D.P."/>
            <person name="Kaster A.-K."/>
            <person name="Ovreas L."/>
            <person name="Rohde M."/>
            <person name="Galperin M.Y."/>
            <person name="Jogler C."/>
        </authorList>
    </citation>
    <scope>NUCLEOTIDE SEQUENCE [LARGE SCALE GENOMIC DNA]</scope>
    <source>
        <strain evidence="3 4">FF011L</strain>
    </source>
</reference>
<dbReference type="EMBL" id="CP036262">
    <property type="protein sequence ID" value="QDS96529.1"/>
    <property type="molecule type" value="Genomic_DNA"/>
</dbReference>
<proteinExistence type="predicted"/>
<protein>
    <submittedName>
        <fullName evidence="3">Glycerophosphoryl diester phosphodiesterase</fullName>
        <ecNumber evidence="3">3.1.4.46</ecNumber>
    </submittedName>
</protein>
<dbReference type="InterPro" id="IPR030395">
    <property type="entry name" value="GP_PDE_dom"/>
</dbReference>
<name>A0A517MNS1_9BACT</name>
<dbReference type="Pfam" id="PF03009">
    <property type="entry name" value="GDPD"/>
    <property type="match status" value="1"/>
</dbReference>
<dbReference type="GO" id="GO:0008889">
    <property type="term" value="F:glycerophosphodiester phosphodiesterase activity"/>
    <property type="evidence" value="ECO:0007669"/>
    <property type="project" value="UniProtKB-EC"/>
</dbReference>
<dbReference type="PANTHER" id="PTHR46211">
    <property type="entry name" value="GLYCEROPHOSPHORYL DIESTER PHOSPHODIESTERASE"/>
    <property type="match status" value="1"/>
</dbReference>
<evidence type="ECO:0000256" key="1">
    <source>
        <dbReference type="SAM" id="SignalP"/>
    </source>
</evidence>
<evidence type="ECO:0000313" key="3">
    <source>
        <dbReference type="EMBL" id="QDS96529.1"/>
    </source>
</evidence>
<accession>A0A517MNS1</accession>
<keyword evidence="4" id="KW-1185">Reference proteome</keyword>
<dbReference type="Proteomes" id="UP000320672">
    <property type="component" value="Chromosome"/>
</dbReference>
<dbReference type="InterPro" id="IPR017946">
    <property type="entry name" value="PLC-like_Pdiesterase_TIM-brl"/>
</dbReference>
<dbReference type="OrthoDB" id="238714at2"/>
<evidence type="ECO:0000313" key="4">
    <source>
        <dbReference type="Proteomes" id="UP000320672"/>
    </source>
</evidence>
<keyword evidence="1" id="KW-0732">Signal</keyword>
<dbReference type="AlphaFoldDB" id="A0A517MNS1"/>
<sequence length="278" mass="31144" precursor="true">MIRFVRVFTLLLLTNCLSLLIAADQGPHASSFLSNGVTAHRGDSGRFPENTLPAFEGGIDVGADWIELDILRSKDGTLVVIHDRTTQRVGDKDLDVADSSYEVLRTVDVATDFRRRMGKSIEECPAQRIPTLENVLRLVMKQNRTRVSIQPKMDCVGEAIQMIKRLKAERWVGFNDGNLKYMAEVKSLAPQIPVFWDRGENTNIDEDIRIAKQHGFEGLVLHHNAVTPEKSQKVKAAGLEIGAWTVNDQPTMETLLGMGVQRIYTDHPSLLLTLKEEL</sequence>
<gene>
    <name evidence="3" type="primary">ugpQ_3</name>
    <name evidence="3" type="ORF">FF011L_53410</name>
</gene>
<dbReference type="SUPFAM" id="SSF51695">
    <property type="entry name" value="PLC-like phosphodiesterases"/>
    <property type="match status" value="1"/>
</dbReference>
<dbReference type="EC" id="3.1.4.46" evidence="3"/>
<feature type="domain" description="GP-PDE" evidence="2">
    <location>
        <begin position="35"/>
        <end position="275"/>
    </location>
</feature>
<feature type="chain" id="PRO_5021895390" evidence="1">
    <location>
        <begin position="23"/>
        <end position="278"/>
    </location>
</feature>
<keyword evidence="3" id="KW-0378">Hydrolase</keyword>
<dbReference type="GO" id="GO:0006629">
    <property type="term" value="P:lipid metabolic process"/>
    <property type="evidence" value="ECO:0007669"/>
    <property type="project" value="InterPro"/>
</dbReference>
<evidence type="ECO:0000259" key="2">
    <source>
        <dbReference type="PROSITE" id="PS51704"/>
    </source>
</evidence>
<organism evidence="3 4">
    <name type="scientific">Roseimaritima multifibrata</name>
    <dbReference type="NCBI Taxonomy" id="1930274"/>
    <lineage>
        <taxon>Bacteria</taxon>
        <taxon>Pseudomonadati</taxon>
        <taxon>Planctomycetota</taxon>
        <taxon>Planctomycetia</taxon>
        <taxon>Pirellulales</taxon>
        <taxon>Pirellulaceae</taxon>
        <taxon>Roseimaritima</taxon>
    </lineage>
</organism>
<dbReference type="Gene3D" id="3.20.20.190">
    <property type="entry name" value="Phosphatidylinositol (PI) phosphodiesterase"/>
    <property type="match status" value="1"/>
</dbReference>
<dbReference type="PANTHER" id="PTHR46211:SF1">
    <property type="entry name" value="GLYCEROPHOSPHODIESTER PHOSPHODIESTERASE, CYTOPLASMIC"/>
    <property type="match status" value="1"/>
</dbReference>
<feature type="signal peptide" evidence="1">
    <location>
        <begin position="1"/>
        <end position="22"/>
    </location>
</feature>
<dbReference type="PROSITE" id="PS51704">
    <property type="entry name" value="GP_PDE"/>
    <property type="match status" value="1"/>
</dbReference>
<dbReference type="KEGG" id="rml:FF011L_53410"/>